<dbReference type="InterPro" id="IPR032342">
    <property type="entry name" value="DUF4861"/>
</dbReference>
<accession>A0A4R0MQZ7</accession>
<sequence length="428" mass="48187">MHTSFLLKWTFSGKIIQMGLIGLLSVFGARVGFSQTKADEYLLISNKLNINRDKEVICVNKNDFASIPVHSYPLLKQGNKVCISQLVDEDMDGQWDELLVEVSIKALAKDKIAVIWIKKVDYPNFEKATNIRFSLKSKTQQPEKEINYLERQRGFTQNIANPAYQMEGPGIENDKIAFRSFFDKRNGKDIYGKLMATPVLDEVGLTGSWHTLQSWGMDILRTGNSLGAGALGVKQQGKIFRLADADNTTFKALYEGPLKACYKLDFTNWDVAALLKNGTEQLSITRGDYFYFNQVKLNLAESQHLISGMANFGTNPFVYKKHNKKFSSVSLYGPQADGTQTKLGLAILFQANQYAGHATTLAADSIPNTSYIALKPVKKEMNSLRFFACWEKTDTMFSTKEGFEKYLQETADRLANPIEITVIQHTKK</sequence>
<organism evidence="1 2">
    <name type="scientific">Pedobacter frigiditerrae</name>
    <dbReference type="NCBI Taxonomy" id="2530452"/>
    <lineage>
        <taxon>Bacteria</taxon>
        <taxon>Pseudomonadati</taxon>
        <taxon>Bacteroidota</taxon>
        <taxon>Sphingobacteriia</taxon>
        <taxon>Sphingobacteriales</taxon>
        <taxon>Sphingobacteriaceae</taxon>
        <taxon>Pedobacter</taxon>
    </lineage>
</organism>
<dbReference type="RefSeq" id="WP_131554756.1">
    <property type="nucleotide sequence ID" value="NZ_SJSK01000005.1"/>
</dbReference>
<dbReference type="Pfam" id="PF16153">
    <property type="entry name" value="DUF4861"/>
    <property type="match status" value="1"/>
</dbReference>
<comment type="caution">
    <text evidence="1">The sequence shown here is derived from an EMBL/GenBank/DDBJ whole genome shotgun (WGS) entry which is preliminary data.</text>
</comment>
<keyword evidence="2" id="KW-1185">Reference proteome</keyword>
<evidence type="ECO:0000313" key="1">
    <source>
        <dbReference type="EMBL" id="TCC88702.1"/>
    </source>
</evidence>
<dbReference type="EMBL" id="SJSK01000005">
    <property type="protein sequence ID" value="TCC88702.1"/>
    <property type="molecule type" value="Genomic_DNA"/>
</dbReference>
<dbReference type="Proteomes" id="UP000292884">
    <property type="component" value="Unassembled WGS sequence"/>
</dbReference>
<name>A0A4R0MQZ7_9SPHI</name>
<proteinExistence type="predicted"/>
<dbReference type="AlphaFoldDB" id="A0A4R0MQZ7"/>
<gene>
    <name evidence="1" type="ORF">EZ428_18875</name>
</gene>
<dbReference type="OrthoDB" id="9800230at2"/>
<protein>
    <submittedName>
        <fullName evidence="1">DUF4861 domain-containing protein</fullName>
    </submittedName>
</protein>
<evidence type="ECO:0000313" key="2">
    <source>
        <dbReference type="Proteomes" id="UP000292884"/>
    </source>
</evidence>
<reference evidence="1 2" key="1">
    <citation type="submission" date="2019-02" db="EMBL/GenBank/DDBJ databases">
        <title>Pedobacter sp. RP-1-13 sp. nov., isolated from Arctic soil.</title>
        <authorList>
            <person name="Dahal R.H."/>
        </authorList>
    </citation>
    <scope>NUCLEOTIDE SEQUENCE [LARGE SCALE GENOMIC DNA]</scope>
    <source>
        <strain evidence="1 2">RP-1-13</strain>
    </source>
</reference>